<dbReference type="GO" id="GO:0005737">
    <property type="term" value="C:cytoplasm"/>
    <property type="evidence" value="ECO:0007669"/>
    <property type="project" value="UniProtKB-ARBA"/>
</dbReference>
<dbReference type="GO" id="GO:0006412">
    <property type="term" value="P:translation"/>
    <property type="evidence" value="ECO:0007669"/>
    <property type="project" value="UniProtKB-UniRule"/>
</dbReference>
<sequence>MLIIRLQRVGRANDPSFRLVIMESKRSAKSGAFLEILGSYNPKTKKLQLKNEKIKEWIGKGAQVSDTAHNLLVGAKLIDGPKINVVRGKPKAEPVKA</sequence>
<dbReference type="HAMAP" id="MF_00385">
    <property type="entry name" value="Ribosomal_bS16"/>
    <property type="match status" value="1"/>
</dbReference>
<evidence type="ECO:0000313" key="5">
    <source>
        <dbReference type="Proteomes" id="UP000178114"/>
    </source>
</evidence>
<proteinExistence type="inferred from homology"/>
<dbReference type="GO" id="GO:0003735">
    <property type="term" value="F:structural constituent of ribosome"/>
    <property type="evidence" value="ECO:0007669"/>
    <property type="project" value="InterPro"/>
</dbReference>
<dbReference type="Pfam" id="PF00886">
    <property type="entry name" value="Ribosomal_S16"/>
    <property type="match status" value="1"/>
</dbReference>
<organism evidence="4 5">
    <name type="scientific">Candidatus Giovannonibacteria bacterium RIFCSPLOWO2_01_FULL_45_34</name>
    <dbReference type="NCBI Taxonomy" id="1798351"/>
    <lineage>
        <taxon>Bacteria</taxon>
        <taxon>Candidatus Giovannoniibacteriota</taxon>
    </lineage>
</organism>
<dbReference type="Gene3D" id="3.30.1320.10">
    <property type="match status" value="1"/>
</dbReference>
<dbReference type="STRING" id="1798351.A2930_00905"/>
<evidence type="ECO:0000313" key="4">
    <source>
        <dbReference type="EMBL" id="OGF80570.1"/>
    </source>
</evidence>
<accession>A0A1F5WY72</accession>
<evidence type="ECO:0000256" key="1">
    <source>
        <dbReference type="ARBA" id="ARBA00022980"/>
    </source>
</evidence>
<dbReference type="PANTHER" id="PTHR12919:SF20">
    <property type="entry name" value="SMALL RIBOSOMAL SUBUNIT PROTEIN BS16M"/>
    <property type="match status" value="1"/>
</dbReference>
<protein>
    <recommendedName>
        <fullName evidence="3">Small ribosomal subunit protein bS16</fullName>
    </recommendedName>
</protein>
<dbReference type="InterPro" id="IPR023803">
    <property type="entry name" value="Ribosomal_bS16_dom_sf"/>
</dbReference>
<keyword evidence="2 3" id="KW-0687">Ribonucleoprotein</keyword>
<reference evidence="4 5" key="1">
    <citation type="journal article" date="2016" name="Nat. Commun.">
        <title>Thousands of microbial genomes shed light on interconnected biogeochemical processes in an aquifer system.</title>
        <authorList>
            <person name="Anantharaman K."/>
            <person name="Brown C.T."/>
            <person name="Hug L.A."/>
            <person name="Sharon I."/>
            <person name="Castelle C.J."/>
            <person name="Probst A.J."/>
            <person name="Thomas B.C."/>
            <person name="Singh A."/>
            <person name="Wilkins M.J."/>
            <person name="Karaoz U."/>
            <person name="Brodie E.L."/>
            <person name="Williams K.H."/>
            <person name="Hubbard S.S."/>
            <person name="Banfield J.F."/>
        </authorList>
    </citation>
    <scope>NUCLEOTIDE SEQUENCE [LARGE SCALE GENOMIC DNA]</scope>
</reference>
<dbReference type="SUPFAM" id="SSF54565">
    <property type="entry name" value="Ribosomal protein S16"/>
    <property type="match status" value="1"/>
</dbReference>
<dbReference type="AlphaFoldDB" id="A0A1F5WY72"/>
<gene>
    <name evidence="3" type="primary">rpsP</name>
    <name evidence="4" type="ORF">A2930_00905</name>
</gene>
<dbReference type="NCBIfam" id="TIGR00002">
    <property type="entry name" value="S16"/>
    <property type="match status" value="1"/>
</dbReference>
<name>A0A1F5WY72_9BACT</name>
<dbReference type="PANTHER" id="PTHR12919">
    <property type="entry name" value="30S RIBOSOMAL PROTEIN S16"/>
    <property type="match status" value="1"/>
</dbReference>
<dbReference type="EMBL" id="MFID01000033">
    <property type="protein sequence ID" value="OGF80570.1"/>
    <property type="molecule type" value="Genomic_DNA"/>
</dbReference>
<evidence type="ECO:0000256" key="3">
    <source>
        <dbReference type="HAMAP-Rule" id="MF_00385"/>
    </source>
</evidence>
<comment type="similarity">
    <text evidence="3">Belongs to the bacterial ribosomal protein bS16 family.</text>
</comment>
<dbReference type="InterPro" id="IPR000307">
    <property type="entry name" value="Ribosomal_bS16"/>
</dbReference>
<keyword evidence="1 3" id="KW-0689">Ribosomal protein</keyword>
<dbReference type="GO" id="GO:0015935">
    <property type="term" value="C:small ribosomal subunit"/>
    <property type="evidence" value="ECO:0007669"/>
    <property type="project" value="TreeGrafter"/>
</dbReference>
<evidence type="ECO:0000256" key="2">
    <source>
        <dbReference type="ARBA" id="ARBA00023274"/>
    </source>
</evidence>
<dbReference type="Proteomes" id="UP000178114">
    <property type="component" value="Unassembled WGS sequence"/>
</dbReference>
<comment type="caution">
    <text evidence="4">The sequence shown here is derived from an EMBL/GenBank/DDBJ whole genome shotgun (WGS) entry which is preliminary data.</text>
</comment>